<feature type="region of interest" description="Disordered" evidence="1">
    <location>
        <begin position="1"/>
        <end position="75"/>
    </location>
</feature>
<evidence type="ECO:0000313" key="2">
    <source>
        <dbReference type="EMBL" id="UZK58226.1"/>
    </source>
</evidence>
<evidence type="ECO:0000256" key="1">
    <source>
        <dbReference type="SAM" id="MobiDB-lite"/>
    </source>
</evidence>
<organism evidence="2 3">
    <name type="scientific">Streptomyces drozdowiczii</name>
    <dbReference type="NCBI Taxonomy" id="202862"/>
    <lineage>
        <taxon>Bacteria</taxon>
        <taxon>Bacillati</taxon>
        <taxon>Actinomycetota</taxon>
        <taxon>Actinomycetes</taxon>
        <taxon>Kitasatosporales</taxon>
        <taxon>Streptomycetaceae</taxon>
        <taxon>Streptomyces</taxon>
    </lineage>
</organism>
<proteinExistence type="predicted"/>
<dbReference type="Proteomes" id="UP001164963">
    <property type="component" value="Chromosome"/>
</dbReference>
<dbReference type="EMBL" id="CP098740">
    <property type="protein sequence ID" value="UZK58226.1"/>
    <property type="molecule type" value="Genomic_DNA"/>
</dbReference>
<name>A0ABY6Q1D7_9ACTN</name>
<accession>A0ABY6Q1D7</accession>
<dbReference type="RefSeq" id="WP_265546796.1">
    <property type="nucleotide sequence ID" value="NZ_CP098740.1"/>
</dbReference>
<sequence length="203" mass="21262">MAPGYDRPPRRDARHQEDIVDADIVPDQPSALTPGAKGLPPAPEPHTQRPGTTRPTAQEEPVASQVSKPVPTQTGMAAQHRTDITFGEYLTDIVNIAVDAGRDKDHAQSLAGALGKVSNALRDMATDLGGDHNIDTRVVSQITDLADAASRMKALAERCAAACDDAAEAALTAATAVGRTYSEDIHAMDNAGLTNASSATHHD</sequence>
<feature type="compositionally biased region" description="Basic and acidic residues" evidence="1">
    <location>
        <begin position="7"/>
        <end position="18"/>
    </location>
</feature>
<gene>
    <name evidence="2" type="ORF">NEH16_32830</name>
</gene>
<reference evidence="2" key="1">
    <citation type="journal article" date="2022" name="Front. Microbiol.">
        <title>Mirubactin C rescues the lethal effect of cell wall biosynthesis mutations in Bacillus subtilis.</title>
        <authorList>
            <person name="Kepplinger B."/>
            <person name="Wen X."/>
            <person name="Tyler A.R."/>
            <person name="Kim B.Y."/>
            <person name="Brown J."/>
            <person name="Banks P."/>
            <person name="Dashti Y."/>
            <person name="Mackenzie E.S."/>
            <person name="Wills C."/>
            <person name="Kawai Y."/>
            <person name="Waldron K.J."/>
            <person name="Allenby N.E.E."/>
            <person name="Wu L.J."/>
            <person name="Hall M.J."/>
            <person name="Errington J."/>
        </authorList>
    </citation>
    <scope>NUCLEOTIDE SEQUENCE</scope>
    <source>
        <strain evidence="2">MDA8-470</strain>
    </source>
</reference>
<protein>
    <submittedName>
        <fullName evidence="2">Uncharacterized protein</fullName>
    </submittedName>
</protein>
<feature type="compositionally biased region" description="Polar residues" evidence="1">
    <location>
        <begin position="64"/>
        <end position="75"/>
    </location>
</feature>
<evidence type="ECO:0000313" key="3">
    <source>
        <dbReference type="Proteomes" id="UP001164963"/>
    </source>
</evidence>
<keyword evidence="3" id="KW-1185">Reference proteome</keyword>